<dbReference type="InterPro" id="IPR002018">
    <property type="entry name" value="CarbesteraseB"/>
</dbReference>
<accession>A0A9P5VJ53</accession>
<keyword evidence="2 3" id="KW-0378">Hydrolase</keyword>
<evidence type="ECO:0000256" key="2">
    <source>
        <dbReference type="ARBA" id="ARBA00022801"/>
    </source>
</evidence>
<dbReference type="SUPFAM" id="SSF101576">
    <property type="entry name" value="Supernatant protein factor (SPF), C-terminal domain"/>
    <property type="match status" value="1"/>
</dbReference>
<evidence type="ECO:0000259" key="5">
    <source>
        <dbReference type="PROSITE" id="PS50866"/>
    </source>
</evidence>
<dbReference type="AlphaFoldDB" id="A0A9P5VJ53"/>
<gene>
    <name evidence="6" type="ORF">BG006_009573</name>
</gene>
<evidence type="ECO:0000256" key="4">
    <source>
        <dbReference type="SAM" id="MobiDB-lite"/>
    </source>
</evidence>
<dbReference type="Gene3D" id="3.40.50.1820">
    <property type="entry name" value="alpha/beta hydrolase"/>
    <property type="match status" value="1"/>
</dbReference>
<comment type="caution">
    <text evidence="6">The sequence shown here is derived from an EMBL/GenBank/DDBJ whole genome shotgun (WGS) entry which is preliminary data.</text>
</comment>
<feature type="region of interest" description="Disordered" evidence="4">
    <location>
        <begin position="488"/>
        <end position="517"/>
    </location>
</feature>
<organism evidence="6 7">
    <name type="scientific">Podila minutissima</name>
    <dbReference type="NCBI Taxonomy" id="64525"/>
    <lineage>
        <taxon>Eukaryota</taxon>
        <taxon>Fungi</taxon>
        <taxon>Fungi incertae sedis</taxon>
        <taxon>Mucoromycota</taxon>
        <taxon>Mortierellomycotina</taxon>
        <taxon>Mortierellomycetes</taxon>
        <taxon>Mortierellales</taxon>
        <taxon>Mortierellaceae</taxon>
        <taxon>Podila</taxon>
    </lineage>
</organism>
<reference evidence="6" key="1">
    <citation type="journal article" date="2020" name="Fungal Divers.">
        <title>Resolving the Mortierellaceae phylogeny through synthesis of multi-gene phylogenetics and phylogenomics.</title>
        <authorList>
            <person name="Vandepol N."/>
            <person name="Liber J."/>
            <person name="Desiro A."/>
            <person name="Na H."/>
            <person name="Kennedy M."/>
            <person name="Barry K."/>
            <person name="Grigoriev I.V."/>
            <person name="Miller A.N."/>
            <person name="O'Donnell K."/>
            <person name="Stajich J.E."/>
            <person name="Bonito G."/>
        </authorList>
    </citation>
    <scope>NUCLEOTIDE SEQUENCE</scope>
    <source>
        <strain evidence="6">NVP1</strain>
    </source>
</reference>
<dbReference type="Proteomes" id="UP000696485">
    <property type="component" value="Unassembled WGS sequence"/>
</dbReference>
<dbReference type="Pfam" id="PF00135">
    <property type="entry name" value="COesterase"/>
    <property type="match status" value="1"/>
</dbReference>
<dbReference type="SUPFAM" id="SSF53474">
    <property type="entry name" value="alpha/beta-Hydrolases"/>
    <property type="match status" value="1"/>
</dbReference>
<evidence type="ECO:0000256" key="3">
    <source>
        <dbReference type="RuleBase" id="RU361235"/>
    </source>
</evidence>
<evidence type="ECO:0000256" key="1">
    <source>
        <dbReference type="ARBA" id="ARBA00005964"/>
    </source>
</evidence>
<name>A0A9P5VJ53_9FUNG</name>
<proteinExistence type="inferred from homology"/>
<dbReference type="InterPro" id="IPR036598">
    <property type="entry name" value="GOLD_dom_sf"/>
</dbReference>
<keyword evidence="3" id="KW-0732">Signal</keyword>
<feature type="compositionally biased region" description="Basic and acidic residues" evidence="4">
    <location>
        <begin position="492"/>
        <end position="505"/>
    </location>
</feature>
<dbReference type="EC" id="3.1.1.-" evidence="3"/>
<dbReference type="PROSITE" id="PS00122">
    <property type="entry name" value="CARBOXYLESTERASE_B_1"/>
    <property type="match status" value="1"/>
</dbReference>
<dbReference type="InterPro" id="IPR019826">
    <property type="entry name" value="Carboxylesterase_B_AS"/>
</dbReference>
<comment type="similarity">
    <text evidence="1 3">Belongs to the type-B carboxylesterase/lipase family.</text>
</comment>
<feature type="signal peptide" evidence="3">
    <location>
        <begin position="1"/>
        <end position="27"/>
    </location>
</feature>
<feature type="domain" description="GOLD" evidence="5">
    <location>
        <begin position="39"/>
        <end position="122"/>
    </location>
</feature>
<dbReference type="PROSITE" id="PS50866">
    <property type="entry name" value="GOLD"/>
    <property type="match status" value="1"/>
</dbReference>
<evidence type="ECO:0000313" key="7">
    <source>
        <dbReference type="Proteomes" id="UP000696485"/>
    </source>
</evidence>
<evidence type="ECO:0000313" key="6">
    <source>
        <dbReference type="EMBL" id="KAF9327092.1"/>
    </source>
</evidence>
<dbReference type="Pfam" id="PF01105">
    <property type="entry name" value="EMP24_GP25L"/>
    <property type="match status" value="1"/>
</dbReference>
<keyword evidence="7" id="KW-1185">Reference proteome</keyword>
<feature type="chain" id="PRO_5040527772" description="Carboxylic ester hydrolase" evidence="3">
    <location>
        <begin position="28"/>
        <end position="568"/>
    </location>
</feature>
<dbReference type="InterPro" id="IPR050309">
    <property type="entry name" value="Type-B_Carboxylest/Lipase"/>
</dbReference>
<dbReference type="PANTHER" id="PTHR11559">
    <property type="entry name" value="CARBOXYLESTERASE"/>
    <property type="match status" value="1"/>
</dbReference>
<dbReference type="GO" id="GO:0016787">
    <property type="term" value="F:hydrolase activity"/>
    <property type="evidence" value="ECO:0007669"/>
    <property type="project" value="UniProtKB-KW"/>
</dbReference>
<dbReference type="SMART" id="SM01190">
    <property type="entry name" value="EMP24_GP25L"/>
    <property type="match status" value="1"/>
</dbReference>
<dbReference type="InterPro" id="IPR029058">
    <property type="entry name" value="AB_hydrolase_fold"/>
</dbReference>
<sequence length="568" mass="63496">MSLHGHIPRLLLVLAIIYALMHSTVEATALTYNVAAHERACFYLWADVPKKKMSFYFSVQSGGSFDIDVEVKGPNERELLSLQKERQGDYILPANEVGEYSFCFSNDMSTFAEKMIDFEIKLEHEKRAFDSDTKERGTGPQAQAEAMEESIFRLSNELTRIDRLQKHFKARENRSFATVVSTDNRIFWFSLTESCMIVVMSAVQVAHNRHLLYRVPIRALGTIVDKYTPATTPPPPSSLSPRSPFDPVPQVSRINSNYCREPQLVMIEGHGILQGEMDDSRLLTRYLNVPFATVHERWQPASRPESWKGIRDATIYGPMCPQTVAKANNLTSLMVGVPGPGFDYSERDCLNLNVFAPRCIESVPVICYIHGGGLKQGGNALPAYDATNIVKKSIAKDRPVIVVTINYRLGDLGASPSGSNTSSLDKITWGLRDQKMALEWVRKHIHNFRGNPHEITLMGHSSGESSAGYHLMTSSTDRQLFKRAIMHSNRSGGDEDGQRSKRDSEASSGNSRLTTVAEEKTDRVGGFTFMSDACLKYMTDKEKQAGFGVVDKWIDFAWGQDTLSSSPV</sequence>
<protein>
    <recommendedName>
        <fullName evidence="3">Carboxylic ester hydrolase</fullName>
        <ecNumber evidence="3">3.1.1.-</ecNumber>
    </recommendedName>
</protein>
<dbReference type="EMBL" id="JAAAUY010000701">
    <property type="protein sequence ID" value="KAF9327092.1"/>
    <property type="molecule type" value="Genomic_DNA"/>
</dbReference>
<dbReference type="InterPro" id="IPR009038">
    <property type="entry name" value="GOLD_dom"/>
</dbReference>